<comment type="catalytic activity">
    <reaction evidence="12 13">
        <text>Endonucleolytic cleavage at a junction such as a reciprocal single-stranded crossover between two homologous DNA duplexes (Holliday junction).</text>
        <dbReference type="EC" id="3.1.21.10"/>
    </reaction>
</comment>
<reference evidence="15 16" key="1">
    <citation type="submission" date="2016-06" db="EMBL/GenBank/DDBJ databases">
        <title>Respiratory ammonification of nitrate coupled to the oxidation of elemental sulfur in deep-sea autotrophic thermophilic bacteria.</title>
        <authorList>
            <person name="Slobodkina G.B."/>
            <person name="Mardanov A.V."/>
            <person name="Ravin N.V."/>
            <person name="Frolova A.A."/>
            <person name="Viryasiv M.B."/>
            <person name="Chernyh N.A."/>
            <person name="Bonch-Osmolovskaya E.A."/>
            <person name="Slobodkin A.I."/>
        </authorList>
    </citation>
    <scope>NUCLEOTIDE SEQUENCE [LARGE SCALE GENOMIC DNA]</scope>
    <source>
        <strain evidence="15 16">S69</strain>
    </source>
</reference>
<comment type="function">
    <text evidence="13">The RuvA-RuvB-RuvC complex processes Holliday junction (HJ) DNA during genetic recombination and DNA repair. Endonuclease that resolves HJ intermediates. Cleaves cruciform DNA by making single-stranded nicks across the HJ at symmetrical positions within the homologous arms, yielding a 5'-phosphate and a 3'-hydroxyl group; requires a central core of homology in the junction. The consensus cleavage sequence is 5'-(A/T)TT(C/G)-3'. Cleavage occurs on the 3'-side of the TT dinucleotide at the point of strand exchange. HJ branch migration catalyzed by RuvA-RuvB allows RuvC to scan DNA until it finds its consensus sequence, where it cleaves and resolves the cruciform DNA.</text>
</comment>
<feature type="active site" evidence="13">
    <location>
        <position position="74"/>
    </location>
</feature>
<evidence type="ECO:0000256" key="6">
    <source>
        <dbReference type="ARBA" id="ARBA00022763"/>
    </source>
</evidence>
<dbReference type="Proteomes" id="UP000093080">
    <property type="component" value="Unassembled WGS sequence"/>
</dbReference>
<keyword evidence="4 13" id="KW-0479">Metal-binding</keyword>
<name>A0A1B9F3I6_9BACT</name>
<dbReference type="AlphaFoldDB" id="A0A1B9F3I6"/>
<keyword evidence="16" id="KW-1185">Reference proteome</keyword>
<evidence type="ECO:0000313" key="15">
    <source>
        <dbReference type="EMBL" id="OCC14423.1"/>
    </source>
</evidence>
<dbReference type="GO" id="GO:0048476">
    <property type="term" value="C:Holliday junction resolvase complex"/>
    <property type="evidence" value="ECO:0007669"/>
    <property type="project" value="UniProtKB-UniRule"/>
</dbReference>
<dbReference type="PANTHER" id="PTHR30194">
    <property type="entry name" value="CROSSOVER JUNCTION ENDODEOXYRIBONUCLEASE RUVC"/>
    <property type="match status" value="1"/>
</dbReference>
<keyword evidence="9 13" id="KW-0238">DNA-binding</keyword>
<dbReference type="Gene3D" id="3.30.420.10">
    <property type="entry name" value="Ribonuclease H-like superfamily/Ribonuclease H"/>
    <property type="match status" value="1"/>
</dbReference>
<evidence type="ECO:0000313" key="16">
    <source>
        <dbReference type="Proteomes" id="UP000093080"/>
    </source>
</evidence>
<dbReference type="InterPro" id="IPR002176">
    <property type="entry name" value="X-over_junc_endoDNase_RuvC"/>
</dbReference>
<evidence type="ECO:0000256" key="8">
    <source>
        <dbReference type="ARBA" id="ARBA00022842"/>
    </source>
</evidence>
<dbReference type="GO" id="GO:0003677">
    <property type="term" value="F:DNA binding"/>
    <property type="evidence" value="ECO:0007669"/>
    <property type="project" value="UniProtKB-KW"/>
</dbReference>
<comment type="cofactor">
    <cofactor evidence="13">
        <name>Mg(2+)</name>
        <dbReference type="ChEBI" id="CHEBI:18420"/>
    </cofactor>
    <text evidence="13">Binds 2 Mg(2+) ion per subunit.</text>
</comment>
<dbReference type="STRING" id="1156395.DBT_2152"/>
<dbReference type="RefSeq" id="WP_067620097.1">
    <property type="nucleotide sequence ID" value="NZ_MAGO01000012.1"/>
</dbReference>
<dbReference type="Pfam" id="PF02075">
    <property type="entry name" value="RuvC"/>
    <property type="match status" value="1"/>
</dbReference>
<evidence type="ECO:0000256" key="13">
    <source>
        <dbReference type="HAMAP-Rule" id="MF_00034"/>
    </source>
</evidence>
<keyword evidence="2 13" id="KW-0963">Cytoplasm</keyword>
<dbReference type="EMBL" id="MAGO01000012">
    <property type="protein sequence ID" value="OCC14423.1"/>
    <property type="molecule type" value="Genomic_DNA"/>
</dbReference>
<keyword evidence="11 13" id="KW-0234">DNA repair</keyword>
<keyword evidence="5 13" id="KW-0255">Endonuclease</keyword>
<evidence type="ECO:0000256" key="4">
    <source>
        <dbReference type="ARBA" id="ARBA00022723"/>
    </source>
</evidence>
<feature type="binding site" evidence="13">
    <location>
        <position position="146"/>
    </location>
    <ligand>
        <name>Mg(2+)</name>
        <dbReference type="ChEBI" id="CHEBI:18420"/>
        <label>1</label>
    </ligand>
</feature>
<gene>
    <name evidence="13" type="primary">ruvC</name>
    <name evidence="15" type="ORF">DBT_2152</name>
</gene>
<evidence type="ECO:0000256" key="3">
    <source>
        <dbReference type="ARBA" id="ARBA00022722"/>
    </source>
</evidence>
<keyword evidence="8 13" id="KW-0460">Magnesium</keyword>
<evidence type="ECO:0000256" key="10">
    <source>
        <dbReference type="ARBA" id="ARBA00023172"/>
    </source>
</evidence>
<dbReference type="GO" id="GO:0008821">
    <property type="term" value="F:crossover junction DNA endonuclease activity"/>
    <property type="evidence" value="ECO:0007669"/>
    <property type="project" value="UniProtKB-UniRule"/>
</dbReference>
<comment type="subunit">
    <text evidence="13">Homodimer which binds Holliday junction (HJ) DNA. The HJ becomes 2-fold symmetrical on binding to RuvC with unstacked arms; it has a different conformation from HJ DNA in complex with RuvA. In the full resolvosome a probable DNA-RuvA(4)-RuvB(12)-RuvC(2) complex forms which resolves the HJ.</text>
</comment>
<dbReference type="InterPro" id="IPR020563">
    <property type="entry name" value="X-over_junc_endoDNase_Mg_BS"/>
</dbReference>
<evidence type="ECO:0000256" key="12">
    <source>
        <dbReference type="ARBA" id="ARBA00029354"/>
    </source>
</evidence>
<feature type="active site" evidence="13">
    <location>
        <position position="146"/>
    </location>
</feature>
<organism evidence="15 16">
    <name type="scientific">Dissulfuribacter thermophilus</name>
    <dbReference type="NCBI Taxonomy" id="1156395"/>
    <lineage>
        <taxon>Bacteria</taxon>
        <taxon>Pseudomonadati</taxon>
        <taxon>Thermodesulfobacteriota</taxon>
        <taxon>Dissulfuribacteria</taxon>
        <taxon>Dissulfuribacterales</taxon>
        <taxon>Dissulfuribacteraceae</taxon>
        <taxon>Dissulfuribacter</taxon>
    </lineage>
</organism>
<dbReference type="GO" id="GO:0005737">
    <property type="term" value="C:cytoplasm"/>
    <property type="evidence" value="ECO:0007669"/>
    <property type="project" value="UniProtKB-SubCell"/>
</dbReference>
<dbReference type="HAMAP" id="MF_00034">
    <property type="entry name" value="RuvC"/>
    <property type="match status" value="1"/>
</dbReference>
<feature type="active site" evidence="13">
    <location>
        <position position="14"/>
    </location>
</feature>
<dbReference type="OrthoDB" id="9805499at2"/>
<evidence type="ECO:0000256" key="2">
    <source>
        <dbReference type="ARBA" id="ARBA00022490"/>
    </source>
</evidence>
<dbReference type="EC" id="3.1.21.10" evidence="13 14"/>
<dbReference type="PATRIC" id="fig|1156395.6.peg.2179"/>
<dbReference type="InterPro" id="IPR012337">
    <property type="entry name" value="RNaseH-like_sf"/>
</dbReference>
<keyword evidence="6 13" id="KW-0227">DNA damage</keyword>
<dbReference type="PRINTS" id="PR00696">
    <property type="entry name" value="RSOLVASERUVC"/>
</dbReference>
<dbReference type="GO" id="GO:0006310">
    <property type="term" value="P:DNA recombination"/>
    <property type="evidence" value="ECO:0007669"/>
    <property type="project" value="UniProtKB-UniRule"/>
</dbReference>
<keyword evidence="3 13" id="KW-0540">Nuclease</keyword>
<dbReference type="PROSITE" id="PS01321">
    <property type="entry name" value="RUVC"/>
    <property type="match status" value="1"/>
</dbReference>
<evidence type="ECO:0000256" key="1">
    <source>
        <dbReference type="ARBA" id="ARBA00009518"/>
    </source>
</evidence>
<feature type="binding site" evidence="13">
    <location>
        <position position="14"/>
    </location>
    <ligand>
        <name>Mg(2+)</name>
        <dbReference type="ChEBI" id="CHEBI:18420"/>
        <label>1</label>
    </ligand>
</feature>
<evidence type="ECO:0000256" key="9">
    <source>
        <dbReference type="ARBA" id="ARBA00023125"/>
    </source>
</evidence>
<proteinExistence type="inferred from homology"/>
<dbReference type="FunFam" id="3.30.420.10:FF:000002">
    <property type="entry name" value="Crossover junction endodeoxyribonuclease RuvC"/>
    <property type="match status" value="1"/>
</dbReference>
<dbReference type="CDD" id="cd16962">
    <property type="entry name" value="RuvC"/>
    <property type="match status" value="1"/>
</dbReference>
<evidence type="ECO:0000256" key="7">
    <source>
        <dbReference type="ARBA" id="ARBA00022801"/>
    </source>
</evidence>
<comment type="subcellular location">
    <subcellularLocation>
        <location evidence="13">Cytoplasm</location>
    </subcellularLocation>
</comment>
<feature type="binding site" evidence="13">
    <location>
        <position position="74"/>
    </location>
    <ligand>
        <name>Mg(2+)</name>
        <dbReference type="ChEBI" id="CHEBI:18420"/>
        <label>2</label>
    </ligand>
</feature>
<accession>A0A1B9F3I6</accession>
<protein>
    <recommendedName>
        <fullName evidence="13 14">Crossover junction endodeoxyribonuclease RuvC</fullName>
        <ecNumber evidence="13 14">3.1.21.10</ecNumber>
    </recommendedName>
    <alternativeName>
        <fullName evidence="13">Holliday junction nuclease RuvC</fullName>
    </alternativeName>
    <alternativeName>
        <fullName evidence="13">Holliday junction resolvase RuvC</fullName>
    </alternativeName>
</protein>
<dbReference type="GO" id="GO:0000287">
    <property type="term" value="F:magnesium ion binding"/>
    <property type="evidence" value="ECO:0007669"/>
    <property type="project" value="UniProtKB-UniRule"/>
</dbReference>
<dbReference type="GO" id="GO:0006281">
    <property type="term" value="P:DNA repair"/>
    <property type="evidence" value="ECO:0007669"/>
    <property type="project" value="UniProtKB-UniRule"/>
</dbReference>
<keyword evidence="7 13" id="KW-0378">Hydrolase</keyword>
<evidence type="ECO:0000256" key="5">
    <source>
        <dbReference type="ARBA" id="ARBA00022759"/>
    </source>
</evidence>
<dbReference type="PANTHER" id="PTHR30194:SF3">
    <property type="entry name" value="CROSSOVER JUNCTION ENDODEOXYRIBONUCLEASE RUVC"/>
    <property type="match status" value="1"/>
</dbReference>
<dbReference type="NCBIfam" id="TIGR00228">
    <property type="entry name" value="ruvC"/>
    <property type="match status" value="1"/>
</dbReference>
<comment type="similarity">
    <text evidence="1 13">Belongs to the RuvC family.</text>
</comment>
<keyword evidence="10 13" id="KW-0233">DNA recombination</keyword>
<evidence type="ECO:0000256" key="14">
    <source>
        <dbReference type="NCBIfam" id="TIGR00228"/>
    </source>
</evidence>
<sequence>MNNNNSRNSVLGIDPGTNATGFGIVEMCGNGLKAKLFGVIRSRPNTSLADRLLRIFSELTSIIQAERPSFCAIETVFNAKNPRSSLVLGHARGVSMLAARNQGLDLFEYSPLEVKKAVVGYGRAQKCQVQDMVRVILGIRERVPQDAADALAVAICHLNSCNYSAF</sequence>
<dbReference type="SUPFAM" id="SSF53098">
    <property type="entry name" value="Ribonuclease H-like"/>
    <property type="match status" value="1"/>
</dbReference>
<dbReference type="InterPro" id="IPR036397">
    <property type="entry name" value="RNaseH_sf"/>
</dbReference>
<evidence type="ECO:0000256" key="11">
    <source>
        <dbReference type="ARBA" id="ARBA00023204"/>
    </source>
</evidence>
<comment type="caution">
    <text evidence="15">The sequence shown here is derived from an EMBL/GenBank/DDBJ whole genome shotgun (WGS) entry which is preliminary data.</text>
</comment>